<reference evidence="5" key="1">
    <citation type="submission" date="2022-10" db="EMBL/GenBank/DDBJ databases">
        <title>Culturing micro-colonial fungi from biological soil crusts in the Mojave desert and describing Neophaeococcomyces mojavensis, and introducing the new genera and species Taxawa tesnikishii.</title>
        <authorList>
            <person name="Kurbessoian T."/>
            <person name="Stajich J.E."/>
        </authorList>
    </citation>
    <scope>NUCLEOTIDE SEQUENCE</scope>
    <source>
        <strain evidence="5">TK_41</strain>
    </source>
</reference>
<organism evidence="5 6">
    <name type="scientific">Cladophialophora chaetospira</name>
    <dbReference type="NCBI Taxonomy" id="386627"/>
    <lineage>
        <taxon>Eukaryota</taxon>
        <taxon>Fungi</taxon>
        <taxon>Dikarya</taxon>
        <taxon>Ascomycota</taxon>
        <taxon>Pezizomycotina</taxon>
        <taxon>Eurotiomycetes</taxon>
        <taxon>Chaetothyriomycetidae</taxon>
        <taxon>Chaetothyriales</taxon>
        <taxon>Herpotrichiellaceae</taxon>
        <taxon>Cladophialophora</taxon>
    </lineage>
</organism>
<gene>
    <name evidence="5" type="ORF">H2200_006034</name>
</gene>
<dbReference type="Proteomes" id="UP001172673">
    <property type="component" value="Unassembled WGS sequence"/>
</dbReference>
<dbReference type="PRINTS" id="PR00080">
    <property type="entry name" value="SDRFAMILY"/>
</dbReference>
<sequence>MFGRRLILVTGANRGIGFAIIQAFASNAATASSAFLLGCRDVEKGKEAVEHLRELGLALNVSLMTIDVTSDASIRHAVDNVEKQYGHLDVLINNAGYGAIPSAPDFSDWREIYAKVLDTNVTSVALTTQLFLPLLRKSSDGGRVINVSSGRGSIALSASGQLPPTVSIPYCISKTALNMLVIEMSRDPANKNVEFQLVGPGHCKTAFNGYRGTREPIEGANVVVELVKAAKGTYKTVGFWETKGSSLDLIEIPW</sequence>
<evidence type="ECO:0000256" key="1">
    <source>
        <dbReference type="ARBA" id="ARBA00006484"/>
    </source>
</evidence>
<dbReference type="PRINTS" id="PR00081">
    <property type="entry name" value="GDHRDH"/>
</dbReference>
<dbReference type="SUPFAM" id="SSF51735">
    <property type="entry name" value="NAD(P)-binding Rossmann-fold domains"/>
    <property type="match status" value="1"/>
</dbReference>
<dbReference type="PROSITE" id="PS00061">
    <property type="entry name" value="ADH_SHORT"/>
    <property type="match status" value="1"/>
</dbReference>
<keyword evidence="6" id="KW-1185">Reference proteome</keyword>
<comment type="caution">
    <text evidence="5">The sequence shown here is derived from an EMBL/GenBank/DDBJ whole genome shotgun (WGS) entry which is preliminary data.</text>
</comment>
<dbReference type="InterPro" id="IPR036291">
    <property type="entry name" value="NAD(P)-bd_dom_sf"/>
</dbReference>
<evidence type="ECO:0008006" key="7">
    <source>
        <dbReference type="Google" id="ProtNLM"/>
    </source>
</evidence>
<name>A0AA39CIQ1_9EURO</name>
<dbReference type="Pfam" id="PF00106">
    <property type="entry name" value="adh_short"/>
    <property type="match status" value="1"/>
</dbReference>
<dbReference type="GO" id="GO:0016020">
    <property type="term" value="C:membrane"/>
    <property type="evidence" value="ECO:0007669"/>
    <property type="project" value="TreeGrafter"/>
</dbReference>
<keyword evidence="3" id="KW-0560">Oxidoreductase</keyword>
<accession>A0AA39CIQ1</accession>
<proteinExistence type="inferred from homology"/>
<comment type="similarity">
    <text evidence="1 4">Belongs to the short-chain dehydrogenases/reductases (SDR) family.</text>
</comment>
<protein>
    <recommendedName>
        <fullName evidence="7">NAD(P)-binding protein</fullName>
    </recommendedName>
</protein>
<dbReference type="EMBL" id="JAPDRK010000008">
    <property type="protein sequence ID" value="KAJ9609706.1"/>
    <property type="molecule type" value="Genomic_DNA"/>
</dbReference>
<dbReference type="InterPro" id="IPR002347">
    <property type="entry name" value="SDR_fam"/>
</dbReference>
<evidence type="ECO:0000256" key="3">
    <source>
        <dbReference type="ARBA" id="ARBA00023002"/>
    </source>
</evidence>
<dbReference type="Gene3D" id="3.40.50.720">
    <property type="entry name" value="NAD(P)-binding Rossmann-like Domain"/>
    <property type="match status" value="1"/>
</dbReference>
<dbReference type="AlphaFoldDB" id="A0AA39CIQ1"/>
<dbReference type="PANTHER" id="PTHR43490:SF99">
    <property type="entry name" value="SHORT-CHAIN DEHYDROGENASE_REDUCTASE"/>
    <property type="match status" value="1"/>
</dbReference>
<evidence type="ECO:0000313" key="5">
    <source>
        <dbReference type="EMBL" id="KAJ9609706.1"/>
    </source>
</evidence>
<dbReference type="InterPro" id="IPR020904">
    <property type="entry name" value="Sc_DH/Rdtase_CS"/>
</dbReference>
<evidence type="ECO:0000313" key="6">
    <source>
        <dbReference type="Proteomes" id="UP001172673"/>
    </source>
</evidence>
<dbReference type="GO" id="GO:0016491">
    <property type="term" value="F:oxidoreductase activity"/>
    <property type="evidence" value="ECO:0007669"/>
    <property type="project" value="UniProtKB-KW"/>
</dbReference>
<dbReference type="PANTHER" id="PTHR43490">
    <property type="entry name" value="(+)-NEOMENTHOL DEHYDROGENASE"/>
    <property type="match status" value="1"/>
</dbReference>
<keyword evidence="2" id="KW-0521">NADP</keyword>
<evidence type="ECO:0000256" key="4">
    <source>
        <dbReference type="RuleBase" id="RU000363"/>
    </source>
</evidence>
<evidence type="ECO:0000256" key="2">
    <source>
        <dbReference type="ARBA" id="ARBA00022857"/>
    </source>
</evidence>